<evidence type="ECO:0000256" key="1">
    <source>
        <dbReference type="SAM" id="SignalP"/>
    </source>
</evidence>
<accession>A8R0W2</accession>
<reference evidence="2" key="1">
    <citation type="journal article" date="2007" name="Curr. Biol.">
        <title>Sex- and strain-specific expression and vomeronasal activity of mouse ESP family peptides.</title>
        <authorList>
            <person name="Kimoto H."/>
            <person name="Sato K."/>
            <person name="Nodari F."/>
            <person name="Haga S."/>
            <person name="Holy T.E."/>
            <person name="Touhara K."/>
        </authorList>
    </citation>
    <scope>NUCLEOTIDE SEQUENCE</scope>
    <source>
        <strain evidence="2">C57BL/6</strain>
    </source>
</reference>
<sequence>MASFTLMYFLIILLLPSKLTKGLVLTQTQKDVTMPADILSIFDDYQIIGDTLQDVDEILLDSQED</sequence>
<name>A8R0W2_MOUSE</name>
<dbReference type="InterPro" id="IPR032253">
    <property type="entry name" value="Esp1/Esp22"/>
</dbReference>
<dbReference type="GO" id="GO:0005615">
    <property type="term" value="C:extracellular space"/>
    <property type="evidence" value="ECO:0007669"/>
    <property type="project" value="InterPro"/>
</dbReference>
<gene>
    <name evidence="2" type="primary">Esp30</name>
</gene>
<organism evidence="2">
    <name type="scientific">Mus musculus</name>
    <name type="common">Mouse</name>
    <dbReference type="NCBI Taxonomy" id="10090"/>
    <lineage>
        <taxon>Eukaryota</taxon>
        <taxon>Metazoa</taxon>
        <taxon>Chordata</taxon>
        <taxon>Craniata</taxon>
        <taxon>Vertebrata</taxon>
        <taxon>Euteleostomi</taxon>
        <taxon>Mammalia</taxon>
        <taxon>Eutheria</taxon>
        <taxon>Euarchontoglires</taxon>
        <taxon>Glires</taxon>
        <taxon>Rodentia</taxon>
        <taxon>Myomorpha</taxon>
        <taxon>Muroidea</taxon>
        <taxon>Muridae</taxon>
        <taxon>Murinae</taxon>
        <taxon>Mus</taxon>
        <taxon>Mus</taxon>
    </lineage>
</organism>
<feature type="signal peptide" evidence="1">
    <location>
        <begin position="1"/>
        <end position="22"/>
    </location>
</feature>
<dbReference type="EMBL" id="AB307009">
    <property type="protein sequence ID" value="BAF92745.1"/>
    <property type="molecule type" value="Genomic_DNA"/>
</dbReference>
<feature type="chain" id="PRO_5002727754" evidence="1">
    <location>
        <begin position="23"/>
        <end position="65"/>
    </location>
</feature>
<proteinExistence type="predicted"/>
<evidence type="ECO:0000313" key="2">
    <source>
        <dbReference type="EMBL" id="BAF92745.1"/>
    </source>
</evidence>
<protein>
    <submittedName>
        <fullName evidence="2">Exocrine gland-secreting peptide 30</fullName>
    </submittedName>
</protein>
<keyword evidence="1" id="KW-0732">Signal</keyword>
<dbReference type="Pfam" id="PF16590">
    <property type="entry name" value="ESP"/>
    <property type="match status" value="1"/>
</dbReference>
<dbReference type="GO" id="GO:0005186">
    <property type="term" value="F:pheromone activity"/>
    <property type="evidence" value="ECO:0007669"/>
    <property type="project" value="InterPro"/>
</dbReference>
<dbReference type="AlphaFoldDB" id="A8R0W2"/>